<dbReference type="Pfam" id="PF22743">
    <property type="entry name" value="PspAA"/>
    <property type="match status" value="1"/>
</dbReference>
<organism evidence="3 4">
    <name type="scientific">Streptomyces antimycoticus</name>
    <dbReference type="NCBI Taxonomy" id="68175"/>
    <lineage>
        <taxon>Bacteria</taxon>
        <taxon>Bacillati</taxon>
        <taxon>Actinomycetota</taxon>
        <taxon>Actinomycetes</taxon>
        <taxon>Kitasatosporales</taxon>
        <taxon>Streptomycetaceae</taxon>
        <taxon>Streptomyces</taxon>
        <taxon>Streptomyces violaceusniger group</taxon>
    </lineage>
</organism>
<dbReference type="InterPro" id="IPR054437">
    <property type="entry name" value="PspA-assoc_dom"/>
</dbReference>
<proteinExistence type="predicted"/>
<feature type="domain" description="PspA-associated" evidence="2">
    <location>
        <begin position="1"/>
        <end position="73"/>
    </location>
</feature>
<reference evidence="3 4" key="1">
    <citation type="journal article" date="2020" name="Int. J. Syst. Evol. Microbiol.">
        <title>Reclassification of Streptomyces castelarensis and Streptomyces sporoclivatus as later heterotypic synonyms of Streptomyces antimycoticus.</title>
        <authorList>
            <person name="Komaki H."/>
            <person name="Tamura T."/>
        </authorList>
    </citation>
    <scope>NUCLEOTIDE SEQUENCE [LARGE SCALE GENOMIC DNA]</scope>
    <source>
        <strain evidence="3 4">NBRC 100767</strain>
    </source>
</reference>
<dbReference type="AlphaFoldDB" id="A0A499V5W6"/>
<sequence length="164" mass="17719">MIVRIMGEGQVRVAESHLPGLNRLDDELLAEIEGGDHEGFRKTLGALLDAVRSAGEPLPDDALQPSELILPAAGRPSRKSRRCSRTTASFRASAAHPRTTLQHRSCLPSPAGHGPPRKPGGPRRPLPLDSVTPLAVGPGLARPHRWLCAHPAPWTPWWRSGSSR</sequence>
<evidence type="ECO:0000313" key="4">
    <source>
        <dbReference type="Proteomes" id="UP000463951"/>
    </source>
</evidence>
<evidence type="ECO:0000313" key="3">
    <source>
        <dbReference type="EMBL" id="BBJ44369.1"/>
    </source>
</evidence>
<name>A0A499V5W6_9ACTN</name>
<evidence type="ECO:0000256" key="1">
    <source>
        <dbReference type="SAM" id="MobiDB-lite"/>
    </source>
</evidence>
<feature type="compositionally biased region" description="Low complexity" evidence="1">
    <location>
        <begin position="85"/>
        <end position="95"/>
    </location>
</feature>
<feature type="region of interest" description="Disordered" evidence="1">
    <location>
        <begin position="72"/>
        <end position="135"/>
    </location>
</feature>
<evidence type="ECO:0000259" key="2">
    <source>
        <dbReference type="Pfam" id="PF22743"/>
    </source>
</evidence>
<protein>
    <recommendedName>
        <fullName evidence="2">PspA-associated domain-containing protein</fullName>
    </recommendedName>
</protein>
<dbReference type="EMBL" id="AP019620">
    <property type="protein sequence ID" value="BBJ44369.1"/>
    <property type="molecule type" value="Genomic_DNA"/>
</dbReference>
<gene>
    <name evidence="3" type="ORF">SSPO_070870</name>
</gene>
<accession>A0A499V5W6</accession>
<dbReference type="Proteomes" id="UP000463951">
    <property type="component" value="Chromosome"/>
</dbReference>